<reference evidence="1 2" key="1">
    <citation type="submission" date="2018-11" db="EMBL/GenBank/DDBJ databases">
        <title>Genome sequencing of Lachnoanaerobaculum sp. KCOM 2030 (= ChDC B114).</title>
        <authorList>
            <person name="Kook J.-K."/>
            <person name="Park S.-N."/>
            <person name="Lim Y.K."/>
        </authorList>
    </citation>
    <scope>NUCLEOTIDE SEQUENCE [LARGE SCALE GENOMIC DNA]</scope>
    <source>
        <strain evidence="1 2">KCOM 2030</strain>
    </source>
</reference>
<accession>A0A3P3QSZ6</accession>
<name>A0A3P3QSZ6_9FIRM</name>
<gene>
    <name evidence="1" type="ORF">EHV10_13060</name>
</gene>
<proteinExistence type="predicted"/>
<keyword evidence="2" id="KW-1185">Reference proteome</keyword>
<evidence type="ECO:0000313" key="1">
    <source>
        <dbReference type="EMBL" id="RRJ24322.1"/>
    </source>
</evidence>
<dbReference type="Proteomes" id="UP000272490">
    <property type="component" value="Unassembled WGS sequence"/>
</dbReference>
<dbReference type="EMBL" id="RRCO01000007">
    <property type="protein sequence ID" value="RRJ24322.1"/>
    <property type="molecule type" value="Genomic_DNA"/>
</dbReference>
<sequence length="96" mass="11155">MNRLGKFKSTFHELEHYIDDLESLTDGSKYFEQALYNDFHNLEKSIRNGYNLNQEEAYKFISSHLIMEGNRIGGIQPYGEKAGATPTYFPIIKMEV</sequence>
<dbReference type="AlphaFoldDB" id="A0A3P3QSZ6"/>
<organism evidence="1 2">
    <name type="scientific">Lachnoanaerobaculum gingivalis</name>
    <dbReference type="NCBI Taxonomy" id="2490855"/>
    <lineage>
        <taxon>Bacteria</taxon>
        <taxon>Bacillati</taxon>
        <taxon>Bacillota</taxon>
        <taxon>Clostridia</taxon>
        <taxon>Lachnospirales</taxon>
        <taxon>Lachnospiraceae</taxon>
        <taxon>Lachnoanaerobaculum</taxon>
    </lineage>
</organism>
<dbReference type="RefSeq" id="WP_128675033.1">
    <property type="nucleotide sequence ID" value="NZ_RRCO01000007.1"/>
</dbReference>
<comment type="caution">
    <text evidence="1">The sequence shown here is derived from an EMBL/GenBank/DDBJ whole genome shotgun (WGS) entry which is preliminary data.</text>
</comment>
<protein>
    <submittedName>
        <fullName evidence="1">Uncharacterized protein</fullName>
    </submittedName>
</protein>
<evidence type="ECO:0000313" key="2">
    <source>
        <dbReference type="Proteomes" id="UP000272490"/>
    </source>
</evidence>